<keyword evidence="9 10" id="KW-0472">Membrane</keyword>
<comment type="caution">
    <text evidence="13">The sequence shown here is derived from an EMBL/GenBank/DDBJ whole genome shotgun (WGS) entry which is preliminary data.</text>
</comment>
<dbReference type="Gene3D" id="3.40.50.300">
    <property type="entry name" value="P-loop containing nucleotide triphosphate hydrolases"/>
    <property type="match status" value="1"/>
</dbReference>
<evidence type="ECO:0000313" key="13">
    <source>
        <dbReference type="EMBL" id="MBC8560730.1"/>
    </source>
</evidence>
<evidence type="ECO:0000313" key="14">
    <source>
        <dbReference type="Proteomes" id="UP000610760"/>
    </source>
</evidence>
<reference evidence="13" key="1">
    <citation type="submission" date="2020-08" db="EMBL/GenBank/DDBJ databases">
        <title>Genome public.</title>
        <authorList>
            <person name="Liu C."/>
            <person name="Sun Q."/>
        </authorList>
    </citation>
    <scope>NUCLEOTIDE SEQUENCE</scope>
    <source>
        <strain evidence="13">NSJ-33</strain>
    </source>
</reference>
<dbReference type="InterPro" id="IPR011527">
    <property type="entry name" value="ABC1_TM_dom"/>
</dbReference>
<evidence type="ECO:0000256" key="5">
    <source>
        <dbReference type="ARBA" id="ARBA00022741"/>
    </source>
</evidence>
<dbReference type="GO" id="GO:0008234">
    <property type="term" value="F:cysteine-type peptidase activity"/>
    <property type="evidence" value="ECO:0007669"/>
    <property type="project" value="UniProtKB-KW"/>
</dbReference>
<dbReference type="InterPro" id="IPR027417">
    <property type="entry name" value="P-loop_NTPase"/>
</dbReference>
<keyword evidence="5" id="KW-0547">Nucleotide-binding</keyword>
<dbReference type="SMART" id="SM00382">
    <property type="entry name" value="AAA"/>
    <property type="match status" value="1"/>
</dbReference>
<dbReference type="GO" id="GO:0005524">
    <property type="term" value="F:ATP binding"/>
    <property type="evidence" value="ECO:0007669"/>
    <property type="project" value="UniProtKB-KW"/>
</dbReference>
<evidence type="ECO:0000256" key="9">
    <source>
        <dbReference type="ARBA" id="ARBA00023136"/>
    </source>
</evidence>
<keyword evidence="4 10" id="KW-0812">Transmembrane</keyword>
<name>A0A926I792_9FIRM</name>
<keyword evidence="7 13" id="KW-0067">ATP-binding</keyword>
<dbReference type="CDD" id="cd07346">
    <property type="entry name" value="ABC_6TM_exporters"/>
    <property type="match status" value="1"/>
</dbReference>
<evidence type="ECO:0000256" key="6">
    <source>
        <dbReference type="ARBA" id="ARBA00022807"/>
    </source>
</evidence>
<dbReference type="PANTHER" id="PTHR43394:SF1">
    <property type="entry name" value="ATP-BINDING CASSETTE SUB-FAMILY B MEMBER 10, MITOCHONDRIAL"/>
    <property type="match status" value="1"/>
</dbReference>
<dbReference type="PROSITE" id="PS50893">
    <property type="entry name" value="ABC_TRANSPORTER_2"/>
    <property type="match status" value="1"/>
</dbReference>
<evidence type="ECO:0000259" key="12">
    <source>
        <dbReference type="PROSITE" id="PS50929"/>
    </source>
</evidence>
<feature type="transmembrane region" description="Helical" evidence="10">
    <location>
        <begin position="65"/>
        <end position="94"/>
    </location>
</feature>
<evidence type="ECO:0000256" key="2">
    <source>
        <dbReference type="ARBA" id="ARBA00022448"/>
    </source>
</evidence>
<dbReference type="GO" id="GO:0005886">
    <property type="term" value="C:plasma membrane"/>
    <property type="evidence" value="ECO:0007669"/>
    <property type="project" value="UniProtKB-SubCell"/>
</dbReference>
<evidence type="ECO:0000256" key="8">
    <source>
        <dbReference type="ARBA" id="ARBA00022989"/>
    </source>
</evidence>
<dbReference type="InterPro" id="IPR036640">
    <property type="entry name" value="ABC1_TM_sf"/>
</dbReference>
<feature type="domain" description="ABC transporter" evidence="11">
    <location>
        <begin position="345"/>
        <end position="580"/>
    </location>
</feature>
<keyword evidence="8 10" id="KW-1133">Transmembrane helix</keyword>
<comment type="subcellular location">
    <subcellularLocation>
        <location evidence="1">Cell membrane</location>
        <topology evidence="1">Multi-pass membrane protein</topology>
    </subcellularLocation>
</comment>
<feature type="domain" description="ABC transmembrane type-1" evidence="12">
    <location>
        <begin position="40"/>
        <end position="298"/>
    </location>
</feature>
<dbReference type="Pfam" id="PF00005">
    <property type="entry name" value="ABC_tran"/>
    <property type="match status" value="1"/>
</dbReference>
<evidence type="ECO:0000256" key="3">
    <source>
        <dbReference type="ARBA" id="ARBA00022475"/>
    </source>
</evidence>
<dbReference type="GO" id="GO:0016887">
    <property type="term" value="F:ATP hydrolysis activity"/>
    <property type="evidence" value="ECO:0007669"/>
    <property type="project" value="InterPro"/>
</dbReference>
<feature type="transmembrane region" description="Helical" evidence="10">
    <location>
        <begin position="170"/>
        <end position="188"/>
    </location>
</feature>
<dbReference type="PANTHER" id="PTHR43394">
    <property type="entry name" value="ATP-DEPENDENT PERMEASE MDL1, MITOCHONDRIAL"/>
    <property type="match status" value="1"/>
</dbReference>
<dbReference type="InterPro" id="IPR039421">
    <property type="entry name" value="Type_1_exporter"/>
</dbReference>
<dbReference type="GO" id="GO:0015421">
    <property type="term" value="F:ABC-type oligopeptide transporter activity"/>
    <property type="evidence" value="ECO:0007669"/>
    <property type="project" value="TreeGrafter"/>
</dbReference>
<evidence type="ECO:0000256" key="7">
    <source>
        <dbReference type="ARBA" id="ARBA00022840"/>
    </source>
</evidence>
<dbReference type="AlphaFoldDB" id="A0A926I792"/>
<accession>A0A926I792</accession>
<dbReference type="Proteomes" id="UP000610760">
    <property type="component" value="Unassembled WGS sequence"/>
</dbReference>
<dbReference type="EMBL" id="JACRSV010000004">
    <property type="protein sequence ID" value="MBC8560730.1"/>
    <property type="molecule type" value="Genomic_DNA"/>
</dbReference>
<evidence type="ECO:0000259" key="11">
    <source>
        <dbReference type="PROSITE" id="PS50893"/>
    </source>
</evidence>
<feature type="transmembrane region" description="Helical" evidence="10">
    <location>
        <begin position="26"/>
        <end position="45"/>
    </location>
</feature>
<keyword evidence="14" id="KW-1185">Reference proteome</keyword>
<dbReference type="Pfam" id="PF00664">
    <property type="entry name" value="ABC_membrane"/>
    <property type="match status" value="1"/>
</dbReference>
<organism evidence="13 14">
    <name type="scientific">Fumia xinanensis</name>
    <dbReference type="NCBI Taxonomy" id="2763659"/>
    <lineage>
        <taxon>Bacteria</taxon>
        <taxon>Bacillati</taxon>
        <taxon>Bacillota</taxon>
        <taxon>Clostridia</taxon>
        <taxon>Eubacteriales</taxon>
        <taxon>Oscillospiraceae</taxon>
        <taxon>Fumia</taxon>
    </lineage>
</organism>
<feature type="transmembrane region" description="Helical" evidence="10">
    <location>
        <begin position="266"/>
        <end position="293"/>
    </location>
</feature>
<keyword evidence="2" id="KW-0813">Transport</keyword>
<keyword evidence="6" id="KW-0645">Protease</keyword>
<feature type="transmembrane region" description="Helical" evidence="10">
    <location>
        <begin position="145"/>
        <end position="164"/>
    </location>
</feature>
<sequence length="587" mass="66904">MNIKKGEQLSFFGAIQFLFPYLKGHVIQFVAFYIGWFMDAVAGVIQPLLLGLMVNQMIYYYNIDLFLQLSGIAALTYLFSCLIYYFVYQIYAYISIHFTLKLKRCIFNKIIYSEAQNLSDSNTGEIIATIQTYTMECMNFIVRNIIHNINGILKILFCSCYLYIIDWRIGVLITCTVPISVLVVLRLGEKIRNFSNQSTKHYGIYTSWLFEVISGVKDIRLLNAQKIVNKQFVIKIRKLFQLNIKNGVLQQNAQNMITFFSLSIQLMLFVFLAIFSWKLGLTVGIILVILSYFDILSNEIKAFTIKIMDSHSRLSAIDKIRVMMQNPSEKDRDGKRELVVSQGEIKFHDVQFSYKDSNKNIIDHLYLKVSPGERLALVGTSGCGKSTLAYLLTGFYVPDGGYIEIDGQRLSECSLKSIRHNIGIVQQNVLIFDMTIKENLLLGNMRADFQDMCSACTNAGILEFIQSLPNGFDTVVGTNGIGLSRGQQQRIAIARIYLQNPKIIIFDEATSALDEKTENLIHKAWEKVLYNRTAIIIAHRQSSVMLSESVAIMEKGVIMEKGSPTVLMQNSKLFHTLFSIKQNPEKY</sequence>
<dbReference type="SUPFAM" id="SSF90123">
    <property type="entry name" value="ABC transporter transmembrane region"/>
    <property type="match status" value="1"/>
</dbReference>
<evidence type="ECO:0000256" key="10">
    <source>
        <dbReference type="SAM" id="Phobius"/>
    </source>
</evidence>
<dbReference type="InterPro" id="IPR003593">
    <property type="entry name" value="AAA+_ATPase"/>
</dbReference>
<keyword evidence="6" id="KW-0788">Thiol protease</keyword>
<dbReference type="RefSeq" id="WP_249295972.1">
    <property type="nucleotide sequence ID" value="NZ_JACRSV010000004.1"/>
</dbReference>
<dbReference type="SUPFAM" id="SSF52540">
    <property type="entry name" value="P-loop containing nucleoside triphosphate hydrolases"/>
    <property type="match status" value="1"/>
</dbReference>
<evidence type="ECO:0000256" key="1">
    <source>
        <dbReference type="ARBA" id="ARBA00004651"/>
    </source>
</evidence>
<dbReference type="PROSITE" id="PS50929">
    <property type="entry name" value="ABC_TM1F"/>
    <property type="match status" value="1"/>
</dbReference>
<dbReference type="InterPro" id="IPR003439">
    <property type="entry name" value="ABC_transporter-like_ATP-bd"/>
</dbReference>
<dbReference type="FunFam" id="3.40.50.300:FF:000299">
    <property type="entry name" value="ABC transporter ATP-binding protein/permease"/>
    <property type="match status" value="1"/>
</dbReference>
<proteinExistence type="predicted"/>
<evidence type="ECO:0000256" key="4">
    <source>
        <dbReference type="ARBA" id="ARBA00022692"/>
    </source>
</evidence>
<keyword evidence="3" id="KW-1003">Cell membrane</keyword>
<dbReference type="Gene3D" id="1.20.1560.10">
    <property type="entry name" value="ABC transporter type 1, transmembrane domain"/>
    <property type="match status" value="1"/>
</dbReference>
<keyword evidence="6" id="KW-0378">Hydrolase</keyword>
<protein>
    <submittedName>
        <fullName evidence="13">ABC transporter ATP-binding protein</fullName>
    </submittedName>
</protein>
<gene>
    <name evidence="13" type="ORF">H8710_11715</name>
</gene>